<evidence type="ECO:0000313" key="2">
    <source>
        <dbReference type="Proteomes" id="UP000326702"/>
    </source>
</evidence>
<accession>A0A5P9QEX8</accession>
<name>A0A5P9QEX8_9MICO</name>
<proteinExistence type="predicted"/>
<dbReference type="Proteomes" id="UP000326702">
    <property type="component" value="Chromosome"/>
</dbReference>
<sequence>MAAEDIVTTAHPAQARDLTYGVFASDGCEITPLDEFSAQVERGSVALTAMFGAFVGKSRQHLKYTVRVFAAPEGGSVVRLERANSGAMAGAIGVARARTVFTEWHGRVAAALPR</sequence>
<dbReference type="EMBL" id="CP045529">
    <property type="protein sequence ID" value="QFU99957.1"/>
    <property type="molecule type" value="Genomic_DNA"/>
</dbReference>
<dbReference type="RefSeq" id="WP_036947809.1">
    <property type="nucleotide sequence ID" value="NZ_BAABIH010000010.1"/>
</dbReference>
<keyword evidence="2" id="KW-1185">Reference proteome</keyword>
<reference evidence="1 2" key="1">
    <citation type="submission" date="2019-10" db="EMBL/GenBank/DDBJ databases">
        <title>Genome sequence of Luteimicrobium xylanilyticum HY-24.</title>
        <authorList>
            <person name="Kim D.Y."/>
            <person name="Park H.-Y."/>
        </authorList>
    </citation>
    <scope>NUCLEOTIDE SEQUENCE [LARGE SCALE GENOMIC DNA]</scope>
    <source>
        <strain evidence="1 2">HY-24</strain>
    </source>
</reference>
<protein>
    <submittedName>
        <fullName evidence="1">Uncharacterized protein</fullName>
    </submittedName>
</protein>
<organism evidence="1 2">
    <name type="scientific">Luteimicrobium xylanilyticum</name>
    <dbReference type="NCBI Taxonomy" id="1133546"/>
    <lineage>
        <taxon>Bacteria</taxon>
        <taxon>Bacillati</taxon>
        <taxon>Actinomycetota</taxon>
        <taxon>Actinomycetes</taxon>
        <taxon>Micrococcales</taxon>
        <taxon>Luteimicrobium</taxon>
    </lineage>
</organism>
<dbReference type="KEGG" id="lxl:KDY119_03493"/>
<dbReference type="AlphaFoldDB" id="A0A5P9QEX8"/>
<dbReference type="OrthoDB" id="5144826at2"/>
<gene>
    <name evidence="1" type="ORF">KDY119_03493</name>
</gene>
<evidence type="ECO:0000313" key="1">
    <source>
        <dbReference type="EMBL" id="QFU99957.1"/>
    </source>
</evidence>